<reference evidence="1 2" key="1">
    <citation type="submission" date="2018-06" db="EMBL/GenBank/DDBJ databases">
        <authorList>
            <consortium name="Pathogen Informatics"/>
            <person name="Doyle S."/>
        </authorList>
    </citation>
    <scope>NUCLEOTIDE SEQUENCE [LARGE SCALE GENOMIC DNA]</scope>
    <source>
        <strain evidence="1 2">NCTC12858</strain>
    </source>
</reference>
<organism evidence="1 2">
    <name type="scientific">Porphyromonas crevioricanis</name>
    <dbReference type="NCBI Taxonomy" id="393921"/>
    <lineage>
        <taxon>Bacteria</taxon>
        <taxon>Pseudomonadati</taxon>
        <taxon>Bacteroidota</taxon>
        <taxon>Bacteroidia</taxon>
        <taxon>Bacteroidales</taxon>
        <taxon>Porphyromonadaceae</taxon>
        <taxon>Porphyromonas</taxon>
    </lineage>
</organism>
<dbReference type="Proteomes" id="UP000249300">
    <property type="component" value="Chromosome 1"/>
</dbReference>
<proteinExistence type="predicted"/>
<evidence type="ECO:0000313" key="2">
    <source>
        <dbReference type="Proteomes" id="UP000249300"/>
    </source>
</evidence>
<dbReference type="AlphaFoldDB" id="A0A2X4PNG9"/>
<sequence length="52" mass="6095">MLMLHYKGSLRDLCNRSRANALNRKKTGEQNCPKESFLMYDTKDEKETRAMA</sequence>
<name>A0A2X4PNG9_9PORP</name>
<gene>
    <name evidence="1" type="ORF">NCTC12858_00922</name>
</gene>
<dbReference type="KEGG" id="pcre:NCTC12858_00922"/>
<dbReference type="EMBL" id="LS483447">
    <property type="protein sequence ID" value="SQH73078.1"/>
    <property type="molecule type" value="Genomic_DNA"/>
</dbReference>
<keyword evidence="2" id="KW-1185">Reference proteome</keyword>
<accession>A0A2X4PNG9</accession>
<evidence type="ECO:0000313" key="1">
    <source>
        <dbReference type="EMBL" id="SQH73078.1"/>
    </source>
</evidence>
<protein>
    <submittedName>
        <fullName evidence="1">Uncharacterized protein</fullName>
    </submittedName>
</protein>